<proteinExistence type="predicted"/>
<evidence type="ECO:0000313" key="1">
    <source>
        <dbReference type="EMBL" id="JAE17410.1"/>
    </source>
</evidence>
<organism evidence="1">
    <name type="scientific">Arundo donax</name>
    <name type="common">Giant reed</name>
    <name type="synonym">Donax arundinaceus</name>
    <dbReference type="NCBI Taxonomy" id="35708"/>
    <lineage>
        <taxon>Eukaryota</taxon>
        <taxon>Viridiplantae</taxon>
        <taxon>Streptophyta</taxon>
        <taxon>Embryophyta</taxon>
        <taxon>Tracheophyta</taxon>
        <taxon>Spermatophyta</taxon>
        <taxon>Magnoliopsida</taxon>
        <taxon>Liliopsida</taxon>
        <taxon>Poales</taxon>
        <taxon>Poaceae</taxon>
        <taxon>PACMAD clade</taxon>
        <taxon>Arundinoideae</taxon>
        <taxon>Arundineae</taxon>
        <taxon>Arundo</taxon>
    </lineage>
</organism>
<dbReference type="EMBL" id="GBRH01180486">
    <property type="protein sequence ID" value="JAE17410.1"/>
    <property type="molecule type" value="Transcribed_RNA"/>
</dbReference>
<dbReference type="AlphaFoldDB" id="A0A0A9FX43"/>
<sequence>MPARRRCNRERVGRRVAGCRGLWVGRAYYRRPLG</sequence>
<name>A0A0A9FX43_ARUDO</name>
<accession>A0A0A9FX43</accession>
<reference evidence="1" key="2">
    <citation type="journal article" date="2015" name="Data Brief">
        <title>Shoot transcriptome of the giant reed, Arundo donax.</title>
        <authorList>
            <person name="Barrero R.A."/>
            <person name="Guerrero F.D."/>
            <person name="Moolhuijzen P."/>
            <person name="Goolsby J.A."/>
            <person name="Tidwell J."/>
            <person name="Bellgard S.E."/>
            <person name="Bellgard M.I."/>
        </authorList>
    </citation>
    <scope>NUCLEOTIDE SEQUENCE</scope>
    <source>
        <tissue evidence="1">Shoot tissue taken approximately 20 cm above the soil surface</tissue>
    </source>
</reference>
<reference evidence="1" key="1">
    <citation type="submission" date="2014-09" db="EMBL/GenBank/DDBJ databases">
        <authorList>
            <person name="Magalhaes I.L.F."/>
            <person name="Oliveira U."/>
            <person name="Santos F.R."/>
            <person name="Vidigal T.H.D.A."/>
            <person name="Brescovit A.D."/>
            <person name="Santos A.J."/>
        </authorList>
    </citation>
    <scope>NUCLEOTIDE SEQUENCE</scope>
    <source>
        <tissue evidence="1">Shoot tissue taken approximately 20 cm above the soil surface</tissue>
    </source>
</reference>
<protein>
    <submittedName>
        <fullName evidence="1">Uncharacterized protein</fullName>
    </submittedName>
</protein>